<dbReference type="PANTHER" id="PTHR46663">
    <property type="entry name" value="DIGUANYLATE CYCLASE DGCT-RELATED"/>
    <property type="match status" value="1"/>
</dbReference>
<dbReference type="CDD" id="cd00130">
    <property type="entry name" value="PAS"/>
    <property type="match status" value="1"/>
</dbReference>
<sequence>MILSVPSKSADALIPSFDQIPCAVLVTDRAGVIQSLNQNLLLLIGADKERWLTKSMELMFPMASRIFLHTHIWPMILRDGHVREIRLQLLDSGGNSLPVFVNCQKTNQEGVDLFTWVLFVTIERSRFEQELLESRQRTDNVSAALAKSESFIRGVFEATSEGIMVTDSDATIISVNPAFAKLTGYSQEEMIGQNARFLKSDRHEADFFLATFQSLQENKIWNGEVWSQRKDGSIFLGQLSISAICDQNDVILQYVGLCSDITERWDREQLIHQMALHDGLTGLPNRTLLMERLGQMIAKSHRDSRQIALMFLDLDGFKKVNDTLGHSIGDEVLKTVATRLSSLLRNTDTVARLGGDEFVILLDNPENGDAIAQIGARVISVVNEPMHFDNAEAHIGTSIGIAVLKDRACTPEALLKRADEAMYSAKAAGKNVYRFAE</sequence>
<dbReference type="Gene3D" id="3.30.70.270">
    <property type="match status" value="1"/>
</dbReference>
<dbReference type="AlphaFoldDB" id="A0A6M8SR85"/>
<dbReference type="SMART" id="SM00267">
    <property type="entry name" value="GGDEF"/>
    <property type="match status" value="1"/>
</dbReference>
<dbReference type="EMBL" id="CP054143">
    <property type="protein sequence ID" value="QKJ67705.1"/>
    <property type="molecule type" value="Genomic_DNA"/>
</dbReference>
<dbReference type="SMART" id="SM00086">
    <property type="entry name" value="PAC"/>
    <property type="match status" value="1"/>
</dbReference>
<proteinExistence type="predicted"/>
<feature type="domain" description="GGDEF" evidence="3">
    <location>
        <begin position="305"/>
        <end position="437"/>
    </location>
</feature>
<dbReference type="NCBIfam" id="TIGR00229">
    <property type="entry name" value="sensory_box"/>
    <property type="match status" value="1"/>
</dbReference>
<dbReference type="InterPro" id="IPR043128">
    <property type="entry name" value="Rev_trsase/Diguanyl_cyclase"/>
</dbReference>
<evidence type="ECO:0000259" key="2">
    <source>
        <dbReference type="PROSITE" id="PS50113"/>
    </source>
</evidence>
<dbReference type="GO" id="GO:0003824">
    <property type="term" value="F:catalytic activity"/>
    <property type="evidence" value="ECO:0007669"/>
    <property type="project" value="UniProtKB-ARBA"/>
</dbReference>
<dbReference type="PROSITE" id="PS50113">
    <property type="entry name" value="PAC"/>
    <property type="match status" value="1"/>
</dbReference>
<evidence type="ECO:0000259" key="1">
    <source>
        <dbReference type="PROSITE" id="PS50112"/>
    </source>
</evidence>
<name>A0A6M8SR85_9NEIS</name>
<dbReference type="InterPro" id="IPR000700">
    <property type="entry name" value="PAS-assoc_C"/>
</dbReference>
<dbReference type="InterPro" id="IPR029787">
    <property type="entry name" value="Nucleotide_cyclase"/>
</dbReference>
<dbReference type="PROSITE" id="PS50887">
    <property type="entry name" value="GGDEF"/>
    <property type="match status" value="1"/>
</dbReference>
<dbReference type="Pfam" id="PF13426">
    <property type="entry name" value="PAS_9"/>
    <property type="match status" value="2"/>
</dbReference>
<gene>
    <name evidence="4" type="ORF">HQN60_13820</name>
</gene>
<dbReference type="SMART" id="SM00091">
    <property type="entry name" value="PAS"/>
    <property type="match status" value="2"/>
</dbReference>
<dbReference type="PROSITE" id="PS50112">
    <property type="entry name" value="PAS"/>
    <property type="match status" value="1"/>
</dbReference>
<dbReference type="RefSeq" id="WP_173534206.1">
    <property type="nucleotide sequence ID" value="NZ_CP054143.1"/>
</dbReference>
<reference evidence="4 5" key="1">
    <citation type="submission" date="2020-05" db="EMBL/GenBank/DDBJ databases">
        <title>Complete genome sequence of Deefgea sp. D17.</title>
        <authorList>
            <person name="Bae J.-W."/>
            <person name="Han J.E."/>
        </authorList>
    </citation>
    <scope>NUCLEOTIDE SEQUENCE [LARGE SCALE GENOMIC DNA]</scope>
    <source>
        <strain evidence="4 5">D17</strain>
    </source>
</reference>
<dbReference type="SUPFAM" id="SSF55785">
    <property type="entry name" value="PYP-like sensor domain (PAS domain)"/>
    <property type="match status" value="2"/>
</dbReference>
<dbReference type="FunFam" id="3.30.70.270:FF:000001">
    <property type="entry name" value="Diguanylate cyclase domain protein"/>
    <property type="match status" value="1"/>
</dbReference>
<dbReference type="InterPro" id="IPR000014">
    <property type="entry name" value="PAS"/>
</dbReference>
<dbReference type="PANTHER" id="PTHR46663:SF3">
    <property type="entry name" value="SLL0267 PROTEIN"/>
    <property type="match status" value="1"/>
</dbReference>
<dbReference type="Gene3D" id="3.30.450.20">
    <property type="entry name" value="PAS domain"/>
    <property type="match status" value="2"/>
</dbReference>
<dbReference type="NCBIfam" id="TIGR00254">
    <property type="entry name" value="GGDEF"/>
    <property type="match status" value="1"/>
</dbReference>
<dbReference type="InterPro" id="IPR052163">
    <property type="entry name" value="DGC-Regulatory_Protein"/>
</dbReference>
<evidence type="ECO:0000313" key="4">
    <source>
        <dbReference type="EMBL" id="QKJ67705.1"/>
    </source>
</evidence>
<feature type="domain" description="PAS" evidence="1">
    <location>
        <begin position="148"/>
        <end position="194"/>
    </location>
</feature>
<organism evidence="4 5">
    <name type="scientific">Deefgea piscis</name>
    <dbReference type="NCBI Taxonomy" id="2739061"/>
    <lineage>
        <taxon>Bacteria</taxon>
        <taxon>Pseudomonadati</taxon>
        <taxon>Pseudomonadota</taxon>
        <taxon>Betaproteobacteria</taxon>
        <taxon>Neisseriales</taxon>
        <taxon>Chitinibacteraceae</taxon>
        <taxon>Deefgea</taxon>
    </lineage>
</organism>
<accession>A0A6M8SR85</accession>
<dbReference type="KEGG" id="dee:HQN60_13820"/>
<dbReference type="SUPFAM" id="SSF55073">
    <property type="entry name" value="Nucleotide cyclase"/>
    <property type="match status" value="1"/>
</dbReference>
<dbReference type="InterPro" id="IPR001610">
    <property type="entry name" value="PAC"/>
</dbReference>
<dbReference type="Pfam" id="PF00990">
    <property type="entry name" value="GGDEF"/>
    <property type="match status" value="1"/>
</dbReference>
<dbReference type="Proteomes" id="UP000504844">
    <property type="component" value="Chromosome"/>
</dbReference>
<feature type="domain" description="PAC" evidence="2">
    <location>
        <begin position="221"/>
        <end position="273"/>
    </location>
</feature>
<evidence type="ECO:0000259" key="3">
    <source>
        <dbReference type="PROSITE" id="PS50887"/>
    </source>
</evidence>
<evidence type="ECO:0000313" key="5">
    <source>
        <dbReference type="Proteomes" id="UP000504844"/>
    </source>
</evidence>
<protein>
    <submittedName>
        <fullName evidence="4">Diguanylate cyclase</fullName>
    </submittedName>
</protein>
<dbReference type="InterPro" id="IPR000160">
    <property type="entry name" value="GGDEF_dom"/>
</dbReference>
<dbReference type="InterPro" id="IPR035965">
    <property type="entry name" value="PAS-like_dom_sf"/>
</dbReference>
<dbReference type="CDD" id="cd01949">
    <property type="entry name" value="GGDEF"/>
    <property type="match status" value="1"/>
</dbReference>
<keyword evidence="5" id="KW-1185">Reference proteome</keyword>